<dbReference type="Pfam" id="PF09754">
    <property type="entry name" value="PAC2"/>
    <property type="match status" value="1"/>
</dbReference>
<dbReference type="AlphaFoldDB" id="A0A381RB19"/>
<evidence type="ECO:0008006" key="2">
    <source>
        <dbReference type="Google" id="ProtNLM"/>
    </source>
</evidence>
<accession>A0A381RB19</accession>
<evidence type="ECO:0000313" key="1">
    <source>
        <dbReference type="EMBL" id="SUZ88138.1"/>
    </source>
</evidence>
<dbReference type="InterPro" id="IPR038389">
    <property type="entry name" value="PSMG2_sf"/>
</dbReference>
<reference evidence="1" key="1">
    <citation type="submission" date="2018-05" db="EMBL/GenBank/DDBJ databases">
        <authorList>
            <person name="Lanie J.A."/>
            <person name="Ng W.-L."/>
            <person name="Kazmierczak K.M."/>
            <person name="Andrzejewski T.M."/>
            <person name="Davidsen T.M."/>
            <person name="Wayne K.J."/>
            <person name="Tettelin H."/>
            <person name="Glass J.I."/>
            <person name="Rusch D."/>
            <person name="Podicherti R."/>
            <person name="Tsui H.-C.T."/>
            <person name="Winkler M.E."/>
        </authorList>
    </citation>
    <scope>NUCLEOTIDE SEQUENCE</scope>
</reference>
<name>A0A381RB19_9ZZZZ</name>
<dbReference type="EMBL" id="UINC01001756">
    <property type="protein sequence ID" value="SUZ88138.1"/>
    <property type="molecule type" value="Genomic_DNA"/>
</dbReference>
<dbReference type="InterPro" id="IPR019151">
    <property type="entry name" value="Proteasome_assmbl_chaperone_2"/>
</dbReference>
<dbReference type="Gene3D" id="3.40.50.10900">
    <property type="entry name" value="PAC-like subunit"/>
    <property type="match status" value="1"/>
</dbReference>
<dbReference type="SUPFAM" id="SSF159659">
    <property type="entry name" value="Cgl1923-like"/>
    <property type="match status" value="1"/>
</dbReference>
<dbReference type="PIRSF" id="PIRSF028754">
    <property type="entry name" value="UCP028754"/>
    <property type="match status" value="1"/>
</dbReference>
<dbReference type="InterPro" id="IPR008492">
    <property type="entry name" value="Rv2714-like"/>
</dbReference>
<sequence length="289" mass="31272">MAADPAPHLIWNVDEMPTDLRSPILIAAFEGWNDAGEASSTAARYVRDHFEAEHVATIDAEDFFDFTVARPNVCIDDNDARQIVWPSTGIHVARIPGSAHDLVCAIGHEPQLRWRTFVDHLAITAEAFGATMVCTLGALLTDVPHSRPTQVYGGTDDADLARRLDLSPSTYEGPTGIVGVLAAGLRDRGVSTASFWASVPAYVSNVPSPKAALALVERLCQVLEVDVPRTDLEIAAAAYVRQVTELVAEDDGTMEYVEQLEADFDEETADGPDSLVAEVEDFLRNQPGT</sequence>
<gene>
    <name evidence="1" type="ORF">METZ01_LOCUS40992</name>
</gene>
<protein>
    <recommendedName>
        <fullName evidence="2">Carboxylate--amine ligase</fullName>
    </recommendedName>
</protein>
<proteinExistence type="predicted"/>
<organism evidence="1">
    <name type="scientific">marine metagenome</name>
    <dbReference type="NCBI Taxonomy" id="408172"/>
    <lineage>
        <taxon>unclassified sequences</taxon>
        <taxon>metagenomes</taxon>
        <taxon>ecological metagenomes</taxon>
    </lineage>
</organism>